<evidence type="ECO:0000313" key="2">
    <source>
        <dbReference type="EMBL" id="KJV79992.1"/>
    </source>
</evidence>
<keyword evidence="1" id="KW-0472">Membrane</keyword>
<name>A0A0F3PJ65_ANAPH</name>
<dbReference type="AlphaFoldDB" id="A0A0F3PJ65"/>
<evidence type="ECO:0000256" key="1">
    <source>
        <dbReference type="SAM" id="Phobius"/>
    </source>
</evidence>
<sequence>MCVKFLRDSKRKSCFIDLIKPLGELGSFLVFFLFFFVVFFSEKR</sequence>
<evidence type="ECO:0000313" key="3">
    <source>
        <dbReference type="Proteomes" id="UP000033722"/>
    </source>
</evidence>
<comment type="caution">
    <text evidence="2">The sequence shown here is derived from an EMBL/GenBank/DDBJ whole genome shotgun (WGS) entry which is preliminary data.</text>
</comment>
<dbReference type="EMBL" id="LAOD01000041">
    <property type="protein sequence ID" value="KJV79992.1"/>
    <property type="molecule type" value="Genomic_DNA"/>
</dbReference>
<proteinExistence type="predicted"/>
<reference evidence="2 3" key="1">
    <citation type="submission" date="2015-01" db="EMBL/GenBank/DDBJ databases">
        <title>Genome Sequencing of Rickettsiales.</title>
        <authorList>
            <person name="Daugherty S.C."/>
            <person name="Su Q."/>
            <person name="Abolude K."/>
            <person name="Beier-Sexton M."/>
            <person name="Carlyon J.A."/>
            <person name="Carter R."/>
            <person name="Day N.P."/>
            <person name="Dumler S.J."/>
            <person name="Dyachenko V."/>
            <person name="Godinez A."/>
            <person name="Kurtti T.J."/>
            <person name="Lichay M."/>
            <person name="Mullins K.E."/>
            <person name="Ott S."/>
            <person name="Pappas-Brown V."/>
            <person name="Paris D.H."/>
            <person name="Patel P."/>
            <person name="Richards A.L."/>
            <person name="Sadzewicz L."/>
            <person name="Sears K."/>
            <person name="Seidman D."/>
            <person name="Sengamalay N."/>
            <person name="Stenos J."/>
            <person name="Tallon L.J."/>
            <person name="Vincent G."/>
            <person name="Fraser C.M."/>
            <person name="Munderloh U."/>
            <person name="Dunning-Hotopp J.C."/>
        </authorList>
    </citation>
    <scope>NUCLEOTIDE SEQUENCE [LARGE SCALE GENOMIC DNA]</scope>
    <source>
        <strain evidence="2 3">CRT53-1</strain>
    </source>
</reference>
<keyword evidence="1" id="KW-1133">Transmembrane helix</keyword>
<organism evidence="2 3">
    <name type="scientific">Anaplasma phagocytophilum str. CRT53-1</name>
    <dbReference type="NCBI Taxonomy" id="1359157"/>
    <lineage>
        <taxon>Bacteria</taxon>
        <taxon>Pseudomonadati</taxon>
        <taxon>Pseudomonadota</taxon>
        <taxon>Alphaproteobacteria</taxon>
        <taxon>Rickettsiales</taxon>
        <taxon>Anaplasmataceae</taxon>
        <taxon>Anaplasma</taxon>
        <taxon>phagocytophilum group</taxon>
    </lineage>
</organism>
<protein>
    <submittedName>
        <fullName evidence="2">Uncharacterized protein</fullName>
    </submittedName>
</protein>
<gene>
    <name evidence="2" type="ORF">APHCRT_1620</name>
</gene>
<dbReference type="Proteomes" id="UP000033722">
    <property type="component" value="Unassembled WGS sequence"/>
</dbReference>
<keyword evidence="1" id="KW-0812">Transmembrane</keyword>
<accession>A0A0F3PJ65</accession>
<dbReference type="PATRIC" id="fig|1359157.3.peg.1551"/>
<feature type="transmembrane region" description="Helical" evidence="1">
    <location>
        <begin position="21"/>
        <end position="41"/>
    </location>
</feature>